<protein>
    <submittedName>
        <fullName evidence="2">Uncharacterized protein</fullName>
    </submittedName>
</protein>
<organism evidence="2 3">
    <name type="scientific">Phaeosphaeria nodorum (strain SN15 / ATCC MYA-4574 / FGSC 10173)</name>
    <name type="common">Glume blotch fungus</name>
    <name type="synonym">Parastagonospora nodorum</name>
    <dbReference type="NCBI Taxonomy" id="321614"/>
    <lineage>
        <taxon>Eukaryota</taxon>
        <taxon>Fungi</taxon>
        <taxon>Dikarya</taxon>
        <taxon>Ascomycota</taxon>
        <taxon>Pezizomycotina</taxon>
        <taxon>Dothideomycetes</taxon>
        <taxon>Pleosporomycetidae</taxon>
        <taxon>Pleosporales</taxon>
        <taxon>Pleosporineae</taxon>
        <taxon>Phaeosphaeriaceae</taxon>
        <taxon>Parastagonospora</taxon>
    </lineage>
</organism>
<dbReference type="Proteomes" id="UP000663193">
    <property type="component" value="Chromosome 13"/>
</dbReference>
<reference evidence="3" key="1">
    <citation type="journal article" date="2021" name="BMC Genomics">
        <title>Chromosome-level genome assembly and manually-curated proteome of model necrotroph Parastagonospora nodorum Sn15 reveals a genome-wide trove of candidate effector homologs, and redundancy of virulence-related functions within an accessory chromosome.</title>
        <authorList>
            <person name="Bertazzoni S."/>
            <person name="Jones D.A.B."/>
            <person name="Phan H.T."/>
            <person name="Tan K.-C."/>
            <person name="Hane J.K."/>
        </authorList>
    </citation>
    <scope>NUCLEOTIDE SEQUENCE [LARGE SCALE GENOMIC DNA]</scope>
    <source>
        <strain evidence="3">SN15 / ATCC MYA-4574 / FGSC 10173)</strain>
    </source>
</reference>
<name>A0A7U2FFU5_PHANO</name>
<evidence type="ECO:0000313" key="3">
    <source>
        <dbReference type="Proteomes" id="UP000663193"/>
    </source>
</evidence>
<feature type="region of interest" description="Disordered" evidence="1">
    <location>
        <begin position="24"/>
        <end position="54"/>
    </location>
</feature>
<dbReference type="VEuPathDB" id="FungiDB:JI435_052320"/>
<gene>
    <name evidence="2" type="ORF">JI435_052320</name>
</gene>
<dbReference type="OrthoDB" id="4725912at2759"/>
<evidence type="ECO:0000313" key="2">
    <source>
        <dbReference type="EMBL" id="QRD02260.1"/>
    </source>
</evidence>
<evidence type="ECO:0000256" key="1">
    <source>
        <dbReference type="SAM" id="MobiDB-lite"/>
    </source>
</evidence>
<accession>A0A7U2FFU5</accession>
<keyword evidence="3" id="KW-1185">Reference proteome</keyword>
<dbReference type="AlphaFoldDB" id="A0A7U2FFU5"/>
<sequence>MLQFQEAIQSRNPPVNPSVKLAQENAASQPVSHPLDTNDHADTSQLPDSPIQHFDTPKGLTLQVDFAWSKFRNIVSEKNGDQLTPLYIQHFRPTKPQLRFETARDNVNIASGTIKNISISAECELNGKTVELKPLARWKTKYNYLSTTLSPDNSPVAISWITSSSMKIWDFICVDANQIAIAKFSVNIWAMKQVGNFHFEKSAEAISKEARDEIVVMGLTLMYVMVCRMNNPLNLLGSVFAKPGRVDDGKGGDVELQNRKDR</sequence>
<dbReference type="EMBL" id="CP069035">
    <property type="protein sequence ID" value="QRD02260.1"/>
    <property type="molecule type" value="Genomic_DNA"/>
</dbReference>
<proteinExistence type="predicted"/>